<protein>
    <submittedName>
        <fullName evidence="5">Serpentine receptor class gamma</fullName>
    </submittedName>
</protein>
<dbReference type="OrthoDB" id="5847472at2759"/>
<dbReference type="InterPro" id="IPR002184">
    <property type="entry name" value="7TM_GPCR_serpentine_rcpt_Srb"/>
</dbReference>
<gene>
    <name evidence="3" type="ORF">HPLM_LOCUS5754</name>
</gene>
<proteinExistence type="inferred from homology"/>
<evidence type="ECO:0000313" key="5">
    <source>
        <dbReference type="WBParaSite" id="HPLM_0000576201-mRNA-1"/>
    </source>
</evidence>
<dbReference type="OMA" id="IGKDGWI"/>
<dbReference type="PANTHER" id="PTHR31216:SF11">
    <property type="entry name" value="SERPENTINE RECEPTOR CLASS BETA-16-RELATED"/>
    <property type="match status" value="1"/>
</dbReference>
<keyword evidence="2" id="KW-1133">Transmembrane helix</keyword>
<dbReference type="PANTHER" id="PTHR31216">
    <property type="entry name" value="SERPENTINE RECEPTOR CLASS BETA-1-RELATED-RELATED"/>
    <property type="match status" value="1"/>
</dbReference>
<dbReference type="GO" id="GO:0004888">
    <property type="term" value="F:transmembrane signaling receptor activity"/>
    <property type="evidence" value="ECO:0007669"/>
    <property type="project" value="InterPro"/>
</dbReference>
<keyword evidence="2" id="KW-0812">Transmembrane</keyword>
<dbReference type="AlphaFoldDB" id="A0A0N4W6R0"/>
<evidence type="ECO:0000256" key="2">
    <source>
        <dbReference type="SAM" id="Phobius"/>
    </source>
</evidence>
<sequence>MPGQLPSPWGQLGKCIGTVRFVGKKNNSNVLGMMPLSLKFQSKENTITTNLLFWITTLQFIAVFLSQIGALYIRVYHSTNKLTMAFKENMDLFNYYTLVLPVLSTVYLMKAKRRRIKDIKDNVNIKTIGKDGWINYSSVIQKQWK</sequence>
<reference evidence="3 4" key="2">
    <citation type="submission" date="2018-11" db="EMBL/GenBank/DDBJ databases">
        <authorList>
            <consortium name="Pathogen Informatics"/>
        </authorList>
    </citation>
    <scope>NUCLEOTIDE SEQUENCE [LARGE SCALE GENOMIC DNA]</scope>
    <source>
        <strain evidence="3 4">MHpl1</strain>
    </source>
</reference>
<evidence type="ECO:0000313" key="4">
    <source>
        <dbReference type="Proteomes" id="UP000268014"/>
    </source>
</evidence>
<accession>A0A0N4W6R0</accession>
<name>A0A0N4W6R0_HAEPC</name>
<dbReference type="Proteomes" id="UP000268014">
    <property type="component" value="Unassembled WGS sequence"/>
</dbReference>
<keyword evidence="4" id="KW-1185">Reference proteome</keyword>
<keyword evidence="2" id="KW-0472">Membrane</keyword>
<comment type="similarity">
    <text evidence="1">Belongs to the nematode receptor-like protein srb family.</text>
</comment>
<feature type="transmembrane region" description="Helical" evidence="2">
    <location>
        <begin position="93"/>
        <end position="109"/>
    </location>
</feature>
<dbReference type="GO" id="GO:0016020">
    <property type="term" value="C:membrane"/>
    <property type="evidence" value="ECO:0007669"/>
    <property type="project" value="InterPro"/>
</dbReference>
<reference evidence="5" key="1">
    <citation type="submission" date="2017-02" db="UniProtKB">
        <authorList>
            <consortium name="WormBaseParasite"/>
        </authorList>
    </citation>
    <scope>IDENTIFICATION</scope>
</reference>
<feature type="transmembrane region" description="Helical" evidence="2">
    <location>
        <begin position="51"/>
        <end position="73"/>
    </location>
</feature>
<dbReference type="WBParaSite" id="HPLM_0000576201-mRNA-1">
    <property type="protein sequence ID" value="HPLM_0000576201-mRNA-1"/>
    <property type="gene ID" value="HPLM_0000576201"/>
</dbReference>
<dbReference type="EMBL" id="UZAF01016385">
    <property type="protein sequence ID" value="VDO26992.1"/>
    <property type="molecule type" value="Genomic_DNA"/>
</dbReference>
<evidence type="ECO:0000256" key="1">
    <source>
        <dbReference type="ARBA" id="ARBA00006860"/>
    </source>
</evidence>
<organism evidence="5">
    <name type="scientific">Haemonchus placei</name>
    <name type="common">Barber's pole worm</name>
    <dbReference type="NCBI Taxonomy" id="6290"/>
    <lineage>
        <taxon>Eukaryota</taxon>
        <taxon>Metazoa</taxon>
        <taxon>Ecdysozoa</taxon>
        <taxon>Nematoda</taxon>
        <taxon>Chromadorea</taxon>
        <taxon>Rhabditida</taxon>
        <taxon>Rhabditina</taxon>
        <taxon>Rhabditomorpha</taxon>
        <taxon>Strongyloidea</taxon>
        <taxon>Trichostrongylidae</taxon>
        <taxon>Haemonchus</taxon>
    </lineage>
</organism>
<dbReference type="GO" id="GO:0007606">
    <property type="term" value="P:sensory perception of chemical stimulus"/>
    <property type="evidence" value="ECO:0007669"/>
    <property type="project" value="InterPro"/>
</dbReference>
<evidence type="ECO:0000313" key="3">
    <source>
        <dbReference type="EMBL" id="VDO26992.1"/>
    </source>
</evidence>